<accession>A0A165ML80</accession>
<protein>
    <submittedName>
        <fullName evidence="2">Uncharacterized protein</fullName>
    </submittedName>
</protein>
<evidence type="ECO:0000313" key="3">
    <source>
        <dbReference type="Proteomes" id="UP000076761"/>
    </source>
</evidence>
<feature type="compositionally biased region" description="Basic and acidic residues" evidence="1">
    <location>
        <begin position="1"/>
        <end position="17"/>
    </location>
</feature>
<keyword evidence="3" id="KW-1185">Reference proteome</keyword>
<dbReference type="AlphaFoldDB" id="A0A165ML80"/>
<dbReference type="InParanoid" id="A0A165ML80"/>
<feature type="region of interest" description="Disordered" evidence="1">
    <location>
        <begin position="1"/>
        <end position="25"/>
    </location>
</feature>
<organism evidence="2 3">
    <name type="scientific">Neolentinus lepideus HHB14362 ss-1</name>
    <dbReference type="NCBI Taxonomy" id="1314782"/>
    <lineage>
        <taxon>Eukaryota</taxon>
        <taxon>Fungi</taxon>
        <taxon>Dikarya</taxon>
        <taxon>Basidiomycota</taxon>
        <taxon>Agaricomycotina</taxon>
        <taxon>Agaricomycetes</taxon>
        <taxon>Gloeophyllales</taxon>
        <taxon>Gloeophyllaceae</taxon>
        <taxon>Neolentinus</taxon>
    </lineage>
</organism>
<sequence length="174" mass="19150">MTSYRDRAHPATHDHTDTLPAPARGFTVSTAAPTRSIAHVFAQRGPNGYTTRASIENHTRQYPLATPRAAAVSLLRQLGYTTASTITPSYNHSAPSVSPAEPFWERRERVRRDLAQTRLAPLFVGEGDECQCVDFSHLGLRCEGHGYALGGIRSFNFTSKSFDNNDSTCSSHSR</sequence>
<dbReference type="Proteomes" id="UP000076761">
    <property type="component" value="Unassembled WGS sequence"/>
</dbReference>
<evidence type="ECO:0000313" key="2">
    <source>
        <dbReference type="EMBL" id="KZT18479.1"/>
    </source>
</evidence>
<gene>
    <name evidence="2" type="ORF">NEOLEDRAFT_1143351</name>
</gene>
<dbReference type="EMBL" id="KV425679">
    <property type="protein sequence ID" value="KZT18479.1"/>
    <property type="molecule type" value="Genomic_DNA"/>
</dbReference>
<name>A0A165ML80_9AGAM</name>
<proteinExistence type="predicted"/>
<reference evidence="2 3" key="1">
    <citation type="journal article" date="2016" name="Mol. Biol. Evol.">
        <title>Comparative Genomics of Early-Diverging Mushroom-Forming Fungi Provides Insights into the Origins of Lignocellulose Decay Capabilities.</title>
        <authorList>
            <person name="Nagy L.G."/>
            <person name="Riley R."/>
            <person name="Tritt A."/>
            <person name="Adam C."/>
            <person name="Daum C."/>
            <person name="Floudas D."/>
            <person name="Sun H."/>
            <person name="Yadav J.S."/>
            <person name="Pangilinan J."/>
            <person name="Larsson K.H."/>
            <person name="Matsuura K."/>
            <person name="Barry K."/>
            <person name="Labutti K."/>
            <person name="Kuo R."/>
            <person name="Ohm R.A."/>
            <person name="Bhattacharya S.S."/>
            <person name="Shirouzu T."/>
            <person name="Yoshinaga Y."/>
            <person name="Martin F.M."/>
            <person name="Grigoriev I.V."/>
            <person name="Hibbett D.S."/>
        </authorList>
    </citation>
    <scope>NUCLEOTIDE SEQUENCE [LARGE SCALE GENOMIC DNA]</scope>
    <source>
        <strain evidence="2 3">HHB14362 ss-1</strain>
    </source>
</reference>
<evidence type="ECO:0000256" key="1">
    <source>
        <dbReference type="SAM" id="MobiDB-lite"/>
    </source>
</evidence>